<comment type="caution">
    <text evidence="3">The sequence shown here is derived from an EMBL/GenBank/DDBJ whole genome shotgun (WGS) entry which is preliminary data.</text>
</comment>
<dbReference type="InterPro" id="IPR015797">
    <property type="entry name" value="NUDIX_hydrolase-like_dom_sf"/>
</dbReference>
<dbReference type="Proteomes" id="UP001228581">
    <property type="component" value="Unassembled WGS sequence"/>
</dbReference>
<evidence type="ECO:0000313" key="3">
    <source>
        <dbReference type="EMBL" id="MDJ1481141.1"/>
    </source>
</evidence>
<keyword evidence="5" id="KW-1185">Reference proteome</keyword>
<dbReference type="InterPro" id="IPR051325">
    <property type="entry name" value="Nudix_hydrolase_domain"/>
</dbReference>
<dbReference type="InterPro" id="IPR000086">
    <property type="entry name" value="NUDIX_hydrolase_dom"/>
</dbReference>
<evidence type="ECO:0000313" key="6">
    <source>
        <dbReference type="Proteomes" id="UP001241110"/>
    </source>
</evidence>
<dbReference type="GO" id="GO:0006754">
    <property type="term" value="P:ATP biosynthetic process"/>
    <property type="evidence" value="ECO:0007669"/>
    <property type="project" value="TreeGrafter"/>
</dbReference>
<dbReference type="Gene3D" id="3.90.79.10">
    <property type="entry name" value="Nucleoside Triphosphate Pyrophosphohydrolase"/>
    <property type="match status" value="1"/>
</dbReference>
<name>A0AAE3U6A0_9BACT</name>
<dbReference type="InterPro" id="IPR020084">
    <property type="entry name" value="NUDIX_hydrolase_CS"/>
</dbReference>
<evidence type="ECO:0000259" key="2">
    <source>
        <dbReference type="PROSITE" id="PS51462"/>
    </source>
</evidence>
<dbReference type="PROSITE" id="PS51462">
    <property type="entry name" value="NUDIX"/>
    <property type="match status" value="1"/>
</dbReference>
<dbReference type="PANTHER" id="PTHR21340:SF0">
    <property type="entry name" value="BIS(5'-NUCLEOSYL)-TETRAPHOSPHATASE [ASYMMETRICAL]"/>
    <property type="match status" value="1"/>
</dbReference>
<dbReference type="SUPFAM" id="SSF55811">
    <property type="entry name" value="Nudix"/>
    <property type="match status" value="1"/>
</dbReference>
<reference evidence="3 5" key="1">
    <citation type="submission" date="2023-05" db="EMBL/GenBank/DDBJ databases">
        <authorList>
            <person name="Zhang X."/>
        </authorList>
    </citation>
    <scope>NUCLEOTIDE SEQUENCE</scope>
    <source>
        <strain evidence="4 5">DM2B3-1</strain>
        <strain evidence="3">YF14B1</strain>
    </source>
</reference>
<organism evidence="3 6">
    <name type="scientific">Xanthocytophaga flava</name>
    <dbReference type="NCBI Taxonomy" id="3048013"/>
    <lineage>
        <taxon>Bacteria</taxon>
        <taxon>Pseudomonadati</taxon>
        <taxon>Bacteroidota</taxon>
        <taxon>Cytophagia</taxon>
        <taxon>Cytophagales</taxon>
        <taxon>Rhodocytophagaceae</taxon>
        <taxon>Xanthocytophaga</taxon>
    </lineage>
</organism>
<keyword evidence="1" id="KW-0378">Hydrolase</keyword>
<accession>A0AAE3U6A0</accession>
<dbReference type="EMBL" id="JASJOS010000004">
    <property type="protein sequence ID" value="MDJ1481141.1"/>
    <property type="molecule type" value="Genomic_DNA"/>
</dbReference>
<dbReference type="CDD" id="cd03673">
    <property type="entry name" value="NUDIX_Ap6A_hydrolase"/>
    <property type="match status" value="1"/>
</dbReference>
<sequence>MNLFVNDKHVKVINMDTFAASQSGYNYIIDGQTLEVTAAELVGDVAVVNPSVVLLYRLFALLRDKKLKKLNTLVLASPDKKILTDVIKGQYKIVEAAGGVVQKDDKILMIFRLGAWDLPKGKMDKGESFKETALREVEEECNVKVQLEHKICTTWHTYTQNGNRILKQTKWYAMTNLDDSRVAPQKEEGIEQIVWVREAQAMELAASSYRSIQFVCRRFYEKKREKMLLDF</sequence>
<dbReference type="PANTHER" id="PTHR21340">
    <property type="entry name" value="DIADENOSINE 5,5-P1,P4-TETRAPHOSPHATE PYROPHOSPHOHYDROLASE MUTT"/>
    <property type="match status" value="1"/>
</dbReference>
<dbReference type="RefSeq" id="WP_313978512.1">
    <property type="nucleotide sequence ID" value="NZ_JASJOR010000034.1"/>
</dbReference>
<dbReference type="PROSITE" id="PS00893">
    <property type="entry name" value="NUDIX_BOX"/>
    <property type="match status" value="1"/>
</dbReference>
<dbReference type="Proteomes" id="UP001241110">
    <property type="component" value="Unassembled WGS sequence"/>
</dbReference>
<feature type="domain" description="Nudix hydrolase" evidence="2">
    <location>
        <begin position="92"/>
        <end position="218"/>
    </location>
</feature>
<dbReference type="GO" id="GO:0004081">
    <property type="term" value="F:bis(5'-nucleosyl)-tetraphosphatase (asymmetrical) activity"/>
    <property type="evidence" value="ECO:0007669"/>
    <property type="project" value="TreeGrafter"/>
</dbReference>
<protein>
    <submittedName>
        <fullName evidence="3">NUDIX domain-containing protein</fullName>
    </submittedName>
</protein>
<evidence type="ECO:0000313" key="5">
    <source>
        <dbReference type="Proteomes" id="UP001228581"/>
    </source>
</evidence>
<evidence type="ECO:0000256" key="1">
    <source>
        <dbReference type="ARBA" id="ARBA00022801"/>
    </source>
</evidence>
<gene>
    <name evidence="3" type="ORF">QNI16_11650</name>
    <name evidence="4" type="ORF">QNI19_38820</name>
</gene>
<dbReference type="EMBL" id="JASJOT010000070">
    <property type="protein sequence ID" value="MDJ1498944.1"/>
    <property type="molecule type" value="Genomic_DNA"/>
</dbReference>
<dbReference type="AlphaFoldDB" id="A0AAE3U6A0"/>
<proteinExistence type="predicted"/>
<dbReference type="Pfam" id="PF00293">
    <property type="entry name" value="NUDIX"/>
    <property type="match status" value="1"/>
</dbReference>
<dbReference type="GO" id="GO:0006167">
    <property type="term" value="P:AMP biosynthetic process"/>
    <property type="evidence" value="ECO:0007669"/>
    <property type="project" value="TreeGrafter"/>
</dbReference>
<evidence type="ECO:0000313" key="4">
    <source>
        <dbReference type="EMBL" id="MDJ1498944.1"/>
    </source>
</evidence>